<dbReference type="InterPro" id="IPR016454">
    <property type="entry name" value="Cysteine_dSase"/>
</dbReference>
<comment type="subunit">
    <text evidence="3">Homodimer.</text>
</comment>
<dbReference type="Pfam" id="PF00266">
    <property type="entry name" value="Aminotran_5"/>
    <property type="match status" value="1"/>
</dbReference>
<dbReference type="EMBL" id="MUKB01000006">
    <property type="protein sequence ID" value="OPX18578.1"/>
    <property type="molecule type" value="Genomic_DNA"/>
</dbReference>
<dbReference type="Gene3D" id="1.10.260.50">
    <property type="match status" value="1"/>
</dbReference>
<evidence type="ECO:0000259" key="13">
    <source>
        <dbReference type="Pfam" id="PF00266"/>
    </source>
</evidence>
<evidence type="ECO:0000256" key="2">
    <source>
        <dbReference type="ARBA" id="ARBA00006490"/>
    </source>
</evidence>
<dbReference type="NCBIfam" id="TIGR03402">
    <property type="entry name" value="FeS_nifS"/>
    <property type="match status" value="1"/>
</dbReference>
<evidence type="ECO:0000256" key="4">
    <source>
        <dbReference type="ARBA" id="ARBA00012239"/>
    </source>
</evidence>
<dbReference type="GO" id="GO:0051536">
    <property type="term" value="F:iron-sulfur cluster binding"/>
    <property type="evidence" value="ECO:0007669"/>
    <property type="project" value="UniProtKB-KW"/>
</dbReference>
<dbReference type="EC" id="2.8.1.7" evidence="4 12"/>
<dbReference type="GO" id="GO:0030170">
    <property type="term" value="F:pyridoxal phosphate binding"/>
    <property type="evidence" value="ECO:0007669"/>
    <property type="project" value="InterPro"/>
</dbReference>
<dbReference type="InterPro" id="IPR015421">
    <property type="entry name" value="PyrdxlP-dep_Trfase_major"/>
</dbReference>
<dbReference type="FunFam" id="3.40.640.10:FF:000084">
    <property type="entry name" value="IscS-like cysteine desulfurase"/>
    <property type="match status" value="1"/>
</dbReference>
<dbReference type="PIRSF" id="PIRSF005572">
    <property type="entry name" value="NifS"/>
    <property type="match status" value="1"/>
</dbReference>
<sequence length="383" mass="42405">MIYLDYNATAPTDPRVIEAMRTYFAELYANPSSIHTPGQKAKQAVEHSREVLANFLNARPEEVYFTSGGTEADNLAIKGLAFAQDKRKKIIYSSIEHHAVMNTCKYMSKFGYEIISVPVDRYGVVDLNFIEEKTDEDTLIISVMHANNEVGTIQPIREIAQIAHKYGAVFHTDAVQTVGKIDIDIMELEVDMLSLSGHKFYGPKGVGALIVKKGIKFDALLHGGHHERNHRAGTENVPGIVGLAKACELAQAEIPDEEKRLKELRDRLWQGLNSQISEIQLNGHPEKRLANTLNFSVKYVEGESLILSLNAESICASTGSACSSGSLEPSHVLLAMGIPAEIAHGSLRFSLGRWTKPEEIEKVIDVLPGIVEKLRQMSPLYKK</sequence>
<dbReference type="SUPFAM" id="SSF53383">
    <property type="entry name" value="PLP-dependent transferases"/>
    <property type="match status" value="1"/>
</dbReference>
<evidence type="ECO:0000256" key="8">
    <source>
        <dbReference type="ARBA" id="ARBA00023004"/>
    </source>
</evidence>
<dbReference type="GO" id="GO:0046872">
    <property type="term" value="F:metal ion binding"/>
    <property type="evidence" value="ECO:0007669"/>
    <property type="project" value="UniProtKB-KW"/>
</dbReference>
<keyword evidence="6 12" id="KW-0479">Metal-binding</keyword>
<evidence type="ECO:0000256" key="1">
    <source>
        <dbReference type="ARBA" id="ARBA00001933"/>
    </source>
</evidence>
<evidence type="ECO:0000256" key="3">
    <source>
        <dbReference type="ARBA" id="ARBA00011738"/>
    </source>
</evidence>
<evidence type="ECO:0000313" key="14">
    <source>
        <dbReference type="EMBL" id="OPX18578.1"/>
    </source>
</evidence>
<protein>
    <recommendedName>
        <fullName evidence="4 12">Cysteine desulfurase</fullName>
        <ecNumber evidence="4 12">2.8.1.7</ecNumber>
    </recommendedName>
    <alternativeName>
        <fullName evidence="12">Nitrogenase metalloclusters biosynthesis protein NifS</fullName>
    </alternativeName>
</protein>
<evidence type="ECO:0000256" key="7">
    <source>
        <dbReference type="ARBA" id="ARBA00022898"/>
    </source>
</evidence>
<evidence type="ECO:0000256" key="5">
    <source>
        <dbReference type="ARBA" id="ARBA00022679"/>
    </source>
</evidence>
<gene>
    <name evidence="14" type="ORF">BXT86_00495</name>
</gene>
<dbReference type="InterPro" id="IPR015422">
    <property type="entry name" value="PyrdxlP-dep_Trfase_small"/>
</dbReference>
<dbReference type="PANTHER" id="PTHR11601">
    <property type="entry name" value="CYSTEINE DESULFURYLASE FAMILY MEMBER"/>
    <property type="match status" value="1"/>
</dbReference>
<dbReference type="PANTHER" id="PTHR11601:SF34">
    <property type="entry name" value="CYSTEINE DESULFURASE"/>
    <property type="match status" value="1"/>
</dbReference>
<evidence type="ECO:0000256" key="11">
    <source>
        <dbReference type="RuleBase" id="RU004504"/>
    </source>
</evidence>
<dbReference type="Gene3D" id="3.90.1150.10">
    <property type="entry name" value="Aspartate Aminotransferase, domain 1"/>
    <property type="match status" value="1"/>
</dbReference>
<proteinExistence type="inferred from homology"/>
<organism evidence="14 15">
    <name type="scientific">candidate division WOR-3 bacterium 4484_100</name>
    <dbReference type="NCBI Taxonomy" id="1936077"/>
    <lineage>
        <taxon>Bacteria</taxon>
        <taxon>Bacteria division WOR-3</taxon>
    </lineage>
</organism>
<keyword evidence="8 12" id="KW-0408">Iron</keyword>
<keyword evidence="5 12" id="KW-0808">Transferase</keyword>
<comment type="similarity">
    <text evidence="2 12">Belongs to the class-V pyridoxal-phosphate-dependent aminotransferase family. NifS/IscS subfamily.</text>
</comment>
<dbReference type="InterPro" id="IPR020578">
    <property type="entry name" value="Aminotrans_V_PyrdxlP_BS"/>
</dbReference>
<dbReference type="GO" id="GO:0006520">
    <property type="term" value="P:amino acid metabolic process"/>
    <property type="evidence" value="ECO:0007669"/>
    <property type="project" value="InterPro"/>
</dbReference>
<comment type="cofactor">
    <cofactor evidence="1 11">
        <name>pyridoxal 5'-phosphate</name>
        <dbReference type="ChEBI" id="CHEBI:597326"/>
    </cofactor>
</comment>
<keyword evidence="7 12" id="KW-0663">Pyridoxal phosphate</keyword>
<evidence type="ECO:0000256" key="12">
    <source>
        <dbReference type="RuleBase" id="RU364075"/>
    </source>
</evidence>
<evidence type="ECO:0000256" key="9">
    <source>
        <dbReference type="ARBA" id="ARBA00023014"/>
    </source>
</evidence>
<dbReference type="PROSITE" id="PS00595">
    <property type="entry name" value="AA_TRANSFER_CLASS_5"/>
    <property type="match status" value="1"/>
</dbReference>
<comment type="function">
    <text evidence="12">Catalyzes the removal of elemental sulfur atoms from cysteine to produce alanine.</text>
</comment>
<evidence type="ECO:0000313" key="15">
    <source>
        <dbReference type="Proteomes" id="UP000191663"/>
    </source>
</evidence>
<dbReference type="NCBIfam" id="NF002806">
    <property type="entry name" value="PRK02948.1"/>
    <property type="match status" value="1"/>
</dbReference>
<feature type="domain" description="Aminotransferase class V" evidence="13">
    <location>
        <begin position="2"/>
        <end position="363"/>
    </location>
</feature>
<name>A0A1V4QGV1_UNCW3</name>
<dbReference type="GO" id="GO:0031071">
    <property type="term" value="F:cysteine desulfurase activity"/>
    <property type="evidence" value="ECO:0007669"/>
    <property type="project" value="UniProtKB-EC"/>
</dbReference>
<dbReference type="AlphaFoldDB" id="A0A1V4QGV1"/>
<dbReference type="Gene3D" id="3.40.640.10">
    <property type="entry name" value="Type I PLP-dependent aspartate aminotransferase-like (Major domain)"/>
    <property type="match status" value="1"/>
</dbReference>
<comment type="caution">
    <text evidence="14">The sequence shown here is derived from an EMBL/GenBank/DDBJ whole genome shotgun (WGS) entry which is preliminary data.</text>
</comment>
<accession>A0A1V4QGV1</accession>
<dbReference type="Proteomes" id="UP000191663">
    <property type="component" value="Unassembled WGS sequence"/>
</dbReference>
<comment type="catalytic activity">
    <reaction evidence="10 12">
        <text>(sulfur carrier)-H + L-cysteine = (sulfur carrier)-SH + L-alanine</text>
        <dbReference type="Rhea" id="RHEA:43892"/>
        <dbReference type="Rhea" id="RHEA-COMP:14737"/>
        <dbReference type="Rhea" id="RHEA-COMP:14739"/>
        <dbReference type="ChEBI" id="CHEBI:29917"/>
        <dbReference type="ChEBI" id="CHEBI:35235"/>
        <dbReference type="ChEBI" id="CHEBI:57972"/>
        <dbReference type="ChEBI" id="CHEBI:64428"/>
        <dbReference type="EC" id="2.8.1.7"/>
    </reaction>
</comment>
<dbReference type="InterPro" id="IPR000192">
    <property type="entry name" value="Aminotrans_V_dom"/>
</dbReference>
<evidence type="ECO:0000256" key="6">
    <source>
        <dbReference type="ARBA" id="ARBA00022723"/>
    </source>
</evidence>
<keyword evidence="9 12" id="KW-0411">Iron-sulfur</keyword>
<evidence type="ECO:0000256" key="10">
    <source>
        <dbReference type="ARBA" id="ARBA00050776"/>
    </source>
</evidence>
<dbReference type="InterPro" id="IPR015424">
    <property type="entry name" value="PyrdxlP-dep_Trfase"/>
</dbReference>
<dbReference type="InterPro" id="IPR017772">
    <property type="entry name" value="Cys_deSase_NifS_bac/arc"/>
</dbReference>
<reference evidence="15" key="1">
    <citation type="submission" date="2017-01" db="EMBL/GenBank/DDBJ databases">
        <title>Novel pathways for hydrocarbon cycling and metabolic interdependencies in hydrothermal sediment communities.</title>
        <authorList>
            <person name="Dombrowski N."/>
            <person name="Seitz K."/>
            <person name="Teske A."/>
            <person name="Baker B."/>
        </authorList>
    </citation>
    <scope>NUCLEOTIDE SEQUENCE [LARGE SCALE GENOMIC DNA]</scope>
</reference>